<evidence type="ECO:0000313" key="1">
    <source>
        <dbReference type="EMBL" id="TGO18447.1"/>
    </source>
</evidence>
<sequence>MHLAFVLNFRHTILYPDGDTGRQHAKNMLPVTLMVEESAQLYADEKAAPERTDEGRAATDEDTQDLAVAGARADFIAIDKATRERDVVELAVIVKAILEEAADERLAAKLAYHMERTRQ</sequence>
<reference evidence="1 2" key="1">
    <citation type="submission" date="2017-12" db="EMBL/GenBank/DDBJ databases">
        <title>Comparative genomics of Botrytis spp.</title>
        <authorList>
            <person name="Valero-Jimenez C.A."/>
            <person name="Tapia P."/>
            <person name="Veloso J."/>
            <person name="Silva-Moreno E."/>
            <person name="Staats M."/>
            <person name="Valdes J.H."/>
            <person name="Van Kan J.A.L."/>
        </authorList>
    </citation>
    <scope>NUCLEOTIDE SEQUENCE [LARGE SCALE GENOMIC DNA]</scope>
    <source>
        <strain evidence="1 2">Bt9001</strain>
    </source>
</reference>
<protein>
    <submittedName>
        <fullName evidence="1">Uncharacterized protein</fullName>
    </submittedName>
</protein>
<evidence type="ECO:0000313" key="2">
    <source>
        <dbReference type="Proteomes" id="UP000297777"/>
    </source>
</evidence>
<proteinExistence type="predicted"/>
<dbReference type="EMBL" id="PQXH01000010">
    <property type="protein sequence ID" value="TGO18447.1"/>
    <property type="molecule type" value="Genomic_DNA"/>
</dbReference>
<dbReference type="Proteomes" id="UP000297777">
    <property type="component" value="Unassembled WGS sequence"/>
</dbReference>
<dbReference type="AlphaFoldDB" id="A0A4Z1FAL4"/>
<comment type="caution">
    <text evidence="1">The sequence shown here is derived from an EMBL/GenBank/DDBJ whole genome shotgun (WGS) entry which is preliminary data.</text>
</comment>
<accession>A0A4Z1FAL4</accession>
<keyword evidence="2" id="KW-1185">Reference proteome</keyword>
<name>A0A4Z1FAL4_9HELO</name>
<organism evidence="1 2">
    <name type="scientific">Botrytis tulipae</name>
    <dbReference type="NCBI Taxonomy" id="87230"/>
    <lineage>
        <taxon>Eukaryota</taxon>
        <taxon>Fungi</taxon>
        <taxon>Dikarya</taxon>
        <taxon>Ascomycota</taxon>
        <taxon>Pezizomycotina</taxon>
        <taxon>Leotiomycetes</taxon>
        <taxon>Helotiales</taxon>
        <taxon>Sclerotiniaceae</taxon>
        <taxon>Botrytis</taxon>
    </lineage>
</organism>
<gene>
    <name evidence="1" type="ORF">BTUL_0010g01180</name>
</gene>